<evidence type="ECO:0000259" key="7">
    <source>
        <dbReference type="Pfam" id="PF12555"/>
    </source>
</evidence>
<feature type="domain" description="Thiamin pyrophosphokinase catalytic" evidence="6">
    <location>
        <begin position="174"/>
        <end position="209"/>
    </location>
</feature>
<dbReference type="InterPro" id="IPR036759">
    <property type="entry name" value="TPK_catalytic_sf"/>
</dbReference>
<dbReference type="Pfam" id="PF12555">
    <property type="entry name" value="SteA-like_C"/>
    <property type="match status" value="1"/>
</dbReference>
<keyword evidence="5" id="KW-0472">Membrane</keyword>
<dbReference type="OrthoDB" id="9804377at2"/>
<gene>
    <name evidence="8" type="ORF">ERL59_01415</name>
</gene>
<evidence type="ECO:0000256" key="2">
    <source>
        <dbReference type="ARBA" id="ARBA00022741"/>
    </source>
</evidence>
<dbReference type="GO" id="GO:0005524">
    <property type="term" value="F:ATP binding"/>
    <property type="evidence" value="ECO:0007669"/>
    <property type="project" value="UniProtKB-KW"/>
</dbReference>
<name>A0A6N9Q1R4_9BACL</name>
<keyword evidence="5" id="KW-0812">Transmembrane</keyword>
<accession>A0A6N9Q1R4</accession>
<keyword evidence="3" id="KW-0418">Kinase</keyword>
<reference evidence="8 9" key="1">
    <citation type="submission" date="2019-01" db="EMBL/GenBank/DDBJ databases">
        <title>Chengkuizengella sp. nov., isolated from deep-sea sediment of East Pacific Ocean.</title>
        <authorList>
            <person name="Yang J."/>
            <person name="Lai Q."/>
            <person name="Shao Z."/>
        </authorList>
    </citation>
    <scope>NUCLEOTIDE SEQUENCE [LARGE SCALE GENOMIC DNA]</scope>
    <source>
        <strain evidence="8 9">YPA3-1-1</strain>
    </source>
</reference>
<keyword evidence="4" id="KW-0067">ATP-binding</keyword>
<keyword evidence="9" id="KW-1185">Reference proteome</keyword>
<feature type="domain" description="SteA-like C-terminal" evidence="7">
    <location>
        <begin position="301"/>
        <end position="349"/>
    </location>
</feature>
<proteinExistence type="predicted"/>
<evidence type="ECO:0000313" key="9">
    <source>
        <dbReference type="Proteomes" id="UP000448943"/>
    </source>
</evidence>
<dbReference type="AlphaFoldDB" id="A0A6N9Q1R4"/>
<evidence type="ECO:0000259" key="6">
    <source>
        <dbReference type="Pfam" id="PF04263"/>
    </source>
</evidence>
<dbReference type="SUPFAM" id="SSF63999">
    <property type="entry name" value="Thiamin pyrophosphokinase, catalytic domain"/>
    <property type="match status" value="1"/>
</dbReference>
<dbReference type="GO" id="GO:0016301">
    <property type="term" value="F:kinase activity"/>
    <property type="evidence" value="ECO:0007669"/>
    <property type="project" value="UniProtKB-KW"/>
</dbReference>
<evidence type="ECO:0000256" key="3">
    <source>
        <dbReference type="ARBA" id="ARBA00022777"/>
    </source>
</evidence>
<feature type="transmembrane region" description="Helical" evidence="5">
    <location>
        <begin position="315"/>
        <end position="333"/>
    </location>
</feature>
<dbReference type="InterPro" id="IPR022215">
    <property type="entry name" value="SteA-like_C"/>
</dbReference>
<evidence type="ECO:0000313" key="8">
    <source>
        <dbReference type="EMBL" id="NBI27628.1"/>
    </source>
</evidence>
<evidence type="ECO:0000256" key="1">
    <source>
        <dbReference type="ARBA" id="ARBA00022679"/>
    </source>
</evidence>
<dbReference type="GO" id="GO:0004788">
    <property type="term" value="F:thiamine diphosphokinase activity"/>
    <property type="evidence" value="ECO:0007669"/>
    <property type="project" value="InterPro"/>
</dbReference>
<keyword evidence="2" id="KW-0547">Nucleotide-binding</keyword>
<dbReference type="Proteomes" id="UP000448943">
    <property type="component" value="Unassembled WGS sequence"/>
</dbReference>
<evidence type="ECO:0000256" key="5">
    <source>
        <dbReference type="SAM" id="Phobius"/>
    </source>
</evidence>
<dbReference type="Pfam" id="PF04263">
    <property type="entry name" value="TPK_catalytic"/>
    <property type="match status" value="1"/>
</dbReference>
<sequence>MTIKPKQIAVINHQNIDEIAARDIVRCKVKAIINADETMTGSYPTKGPLILLNAGIPILEIGKDCFDKFSDNQFITIHSSHIVVNGNHIPFDLFTEEKYKQLIKISYENLPYNLNHFIDNTLQYAQKEKDFVVQPLIIPKLKTTLRNRPVVIVVRGKDYRNDLIAIKDYVEDMKPVLIGVDGGADALLENGYHPHLVIGDMDSISDHALLSGSEIIVHAYPNGSAPGLERIQSLGLEAKKISAAGTSEDIAMLLAYEKKAEMIITLGAHSHMIDFLEKGRKGMSSTLLVRMKIGDKLIDAKGVSKLYKRKVKLRSMWPLPLAALFPIVIMAYVHPGVRDIVHMFWIYIKLSVF</sequence>
<organism evidence="8 9">
    <name type="scientific">Chengkuizengella marina</name>
    <dbReference type="NCBI Taxonomy" id="2507566"/>
    <lineage>
        <taxon>Bacteria</taxon>
        <taxon>Bacillati</taxon>
        <taxon>Bacillota</taxon>
        <taxon>Bacilli</taxon>
        <taxon>Bacillales</taxon>
        <taxon>Paenibacillaceae</taxon>
        <taxon>Chengkuizengella</taxon>
    </lineage>
</organism>
<dbReference type="EMBL" id="SIJB01000004">
    <property type="protein sequence ID" value="NBI27628.1"/>
    <property type="molecule type" value="Genomic_DNA"/>
</dbReference>
<evidence type="ECO:0000256" key="4">
    <source>
        <dbReference type="ARBA" id="ARBA00022840"/>
    </source>
</evidence>
<protein>
    <submittedName>
        <fullName evidence="8">Uncharacterized protein</fullName>
    </submittedName>
</protein>
<dbReference type="InterPro" id="IPR007371">
    <property type="entry name" value="TPK_catalytic"/>
</dbReference>
<keyword evidence="1" id="KW-0808">Transferase</keyword>
<comment type="caution">
    <text evidence="8">The sequence shown here is derived from an EMBL/GenBank/DDBJ whole genome shotgun (WGS) entry which is preliminary data.</text>
</comment>
<dbReference type="InterPro" id="IPR047795">
    <property type="entry name" value="Put_SteA-like"/>
</dbReference>
<dbReference type="GO" id="GO:0009229">
    <property type="term" value="P:thiamine diphosphate biosynthetic process"/>
    <property type="evidence" value="ECO:0007669"/>
    <property type="project" value="InterPro"/>
</dbReference>
<keyword evidence="5" id="KW-1133">Transmembrane helix</keyword>
<dbReference type="NCBIfam" id="NF040608">
    <property type="entry name" value="division_SteA"/>
    <property type="match status" value="1"/>
</dbReference>
<dbReference type="Gene3D" id="3.40.50.10240">
    <property type="entry name" value="Thiamin pyrophosphokinase, catalytic domain"/>
    <property type="match status" value="1"/>
</dbReference>